<protein>
    <recommendedName>
        <fullName evidence="2">RPAP1 N-terminal domain-containing protein</fullName>
    </recommendedName>
</protein>
<evidence type="ECO:0000313" key="3">
    <source>
        <dbReference type="EMBL" id="KAG8094575.1"/>
    </source>
</evidence>
<feature type="region of interest" description="Disordered" evidence="1">
    <location>
        <begin position="71"/>
        <end position="117"/>
    </location>
</feature>
<dbReference type="OrthoDB" id="348201at2759"/>
<dbReference type="Pfam" id="PF08621">
    <property type="entry name" value="RPAP1_N"/>
    <property type="match status" value="1"/>
</dbReference>
<keyword evidence="4" id="KW-1185">Reference proteome</keyword>
<organism evidence="3 4">
    <name type="scientific">Zizania palustris</name>
    <name type="common">Northern wild rice</name>
    <dbReference type="NCBI Taxonomy" id="103762"/>
    <lineage>
        <taxon>Eukaryota</taxon>
        <taxon>Viridiplantae</taxon>
        <taxon>Streptophyta</taxon>
        <taxon>Embryophyta</taxon>
        <taxon>Tracheophyta</taxon>
        <taxon>Spermatophyta</taxon>
        <taxon>Magnoliopsida</taxon>
        <taxon>Liliopsida</taxon>
        <taxon>Poales</taxon>
        <taxon>Poaceae</taxon>
        <taxon>BOP clade</taxon>
        <taxon>Oryzoideae</taxon>
        <taxon>Oryzeae</taxon>
        <taxon>Zizaniinae</taxon>
        <taxon>Zizania</taxon>
    </lineage>
</organism>
<reference evidence="3" key="1">
    <citation type="journal article" date="2021" name="bioRxiv">
        <title>Whole Genome Assembly and Annotation of Northern Wild Rice, Zizania palustris L., Supports a Whole Genome Duplication in the Zizania Genus.</title>
        <authorList>
            <person name="Haas M."/>
            <person name="Kono T."/>
            <person name="Macchietto M."/>
            <person name="Millas R."/>
            <person name="McGilp L."/>
            <person name="Shao M."/>
            <person name="Duquette J."/>
            <person name="Hirsch C.N."/>
            <person name="Kimball J."/>
        </authorList>
    </citation>
    <scope>NUCLEOTIDE SEQUENCE</scope>
    <source>
        <tissue evidence="3">Fresh leaf tissue</tissue>
    </source>
</reference>
<dbReference type="AlphaFoldDB" id="A0A8J5WNF7"/>
<feature type="domain" description="RPAP1 N-terminal" evidence="2">
    <location>
        <begin position="306"/>
        <end position="349"/>
    </location>
</feature>
<dbReference type="InterPro" id="IPR013930">
    <property type="entry name" value="RPAP1_N"/>
</dbReference>
<reference evidence="3" key="2">
    <citation type="submission" date="2021-02" db="EMBL/GenBank/DDBJ databases">
        <authorList>
            <person name="Kimball J.A."/>
            <person name="Haas M.W."/>
            <person name="Macchietto M."/>
            <person name="Kono T."/>
            <person name="Duquette J."/>
            <person name="Shao M."/>
        </authorList>
    </citation>
    <scope>NUCLEOTIDE SEQUENCE</scope>
    <source>
        <tissue evidence="3">Fresh leaf tissue</tissue>
    </source>
</reference>
<dbReference type="EMBL" id="JAAALK010000080">
    <property type="protein sequence ID" value="KAG8094575.1"/>
    <property type="molecule type" value="Genomic_DNA"/>
</dbReference>
<comment type="caution">
    <text evidence="3">The sequence shown here is derived from an EMBL/GenBank/DDBJ whole genome shotgun (WGS) entry which is preliminary data.</text>
</comment>
<dbReference type="PANTHER" id="PTHR47605">
    <property type="entry name" value="TRANSCRIPTIONAL ELONGATION REGULATOR MINIYO"/>
    <property type="match status" value="1"/>
</dbReference>
<gene>
    <name evidence="3" type="ORF">GUJ93_ZPchr0012g20989</name>
</gene>
<feature type="region of interest" description="Disordered" evidence="1">
    <location>
        <begin position="343"/>
        <end position="370"/>
    </location>
</feature>
<feature type="compositionally biased region" description="Basic and acidic residues" evidence="1">
    <location>
        <begin position="352"/>
        <end position="361"/>
    </location>
</feature>
<dbReference type="PANTHER" id="PTHR47605:SF2">
    <property type="entry name" value="TRANSCRIPTIONAL ELONGATION REGULATOR MINIYO"/>
    <property type="match status" value="1"/>
</dbReference>
<evidence type="ECO:0000259" key="2">
    <source>
        <dbReference type="Pfam" id="PF08621"/>
    </source>
</evidence>
<evidence type="ECO:0000313" key="4">
    <source>
        <dbReference type="Proteomes" id="UP000729402"/>
    </source>
</evidence>
<evidence type="ECO:0000256" key="1">
    <source>
        <dbReference type="SAM" id="MobiDB-lite"/>
    </source>
</evidence>
<proteinExistence type="predicted"/>
<name>A0A8J5WNF7_ZIZPA</name>
<dbReference type="Proteomes" id="UP000729402">
    <property type="component" value="Unassembled WGS sequence"/>
</dbReference>
<dbReference type="InterPro" id="IPR055326">
    <property type="entry name" value="MINIYO"/>
</dbReference>
<feature type="compositionally biased region" description="Basic and acidic residues" evidence="1">
    <location>
        <begin position="84"/>
        <end position="102"/>
    </location>
</feature>
<accession>A0A8J5WNF7</accession>
<sequence length="427" mass="47082">MLSVLKSCFYSLVLYPERRFDLKLALSQKPEKQRWRQADRQEQTINSIISPHKPYSSPPPVGRRHAATASCLTKTPGPPAMSDATERRRQPGAHPERRRVVEEPFDPSPPPAAAAAAAPPSHLVGAIVEKGFSSLVAAPSSAPSPTVLPFPVARHRSHGPHWIPAARDAGLGEVEDEEEGMDLDETDYQPVAAVASPVRRKEKKGMDFTRWRELVTDDAPPKRRQAKPLQPKKERKGFRGTDMWLEIGNEKSELGEVALISDLASRKPIIQVDARDVMRNVSHAGDAELQGEGMNLDSGEPSLSAEINAENMSRLAGMSAGEIAEAQAEILNRMNPSLVEMLKRRGRRKPESRKDGGKGKGGEISGPGKTLRAMPVETAGEHSGHSWKAWSQRVERIRSCRFTLDGDIWGFNLVRSSKMARKHTRKA</sequence>